<evidence type="ECO:0000313" key="4">
    <source>
        <dbReference type="Proteomes" id="UP000594008"/>
    </source>
</evidence>
<sequence>MQKPFFSLSGYGTGWSANRRIILVAIALTCLLAVAVATAYLTGRGEQHRSSSSSPAAPSSTSPAPSHGTQKPAAETGSVPRPPRISDPVAFAKAAAAMLWSYDTRDTSNEQQLTGMQVWMTKESEYSDWASVSAQMPTPALWARMADQQQRATVTVSEAHYPAAFKQALAEDPSAITEAYIYAVTVTGQQTIAWAKGGHGAEDRSITLAVQCRPSHDCSLVAIAPRVAP</sequence>
<dbReference type="EMBL" id="CP063374">
    <property type="protein sequence ID" value="QOV43011.1"/>
    <property type="molecule type" value="Genomic_DNA"/>
</dbReference>
<dbReference type="KEGG" id="schf:IPT68_24960"/>
<keyword evidence="4" id="KW-1185">Reference proteome</keyword>
<proteinExistence type="predicted"/>
<accession>A0A7M2T6B0</accession>
<dbReference type="Proteomes" id="UP000594008">
    <property type="component" value="Chromosome"/>
</dbReference>
<evidence type="ECO:0000313" key="3">
    <source>
        <dbReference type="EMBL" id="QOV43011.1"/>
    </source>
</evidence>
<gene>
    <name evidence="3" type="ORF">IPT68_24960</name>
</gene>
<reference evidence="3 4" key="1">
    <citation type="submission" date="2020-10" db="EMBL/GenBank/DDBJ databases">
        <title>Streptomyces chromofuscus complate genome analysis.</title>
        <authorList>
            <person name="Anwar N."/>
        </authorList>
    </citation>
    <scope>NUCLEOTIDE SEQUENCE [LARGE SCALE GENOMIC DNA]</scope>
    <source>
        <strain evidence="3 4">DSM 40273</strain>
    </source>
</reference>
<feature type="compositionally biased region" description="Low complexity" evidence="1">
    <location>
        <begin position="50"/>
        <end position="66"/>
    </location>
</feature>
<protein>
    <submittedName>
        <fullName evidence="3">Uncharacterized protein</fullName>
    </submittedName>
</protein>
<dbReference type="RefSeq" id="WP_189696602.1">
    <property type="nucleotide sequence ID" value="NZ_BMTA01000002.1"/>
</dbReference>
<dbReference type="AlphaFoldDB" id="A0A7M2T6B0"/>
<keyword evidence="2" id="KW-0812">Transmembrane</keyword>
<evidence type="ECO:0000256" key="2">
    <source>
        <dbReference type="SAM" id="Phobius"/>
    </source>
</evidence>
<feature type="transmembrane region" description="Helical" evidence="2">
    <location>
        <begin position="21"/>
        <end position="41"/>
    </location>
</feature>
<keyword evidence="2" id="KW-0472">Membrane</keyword>
<keyword evidence="2" id="KW-1133">Transmembrane helix</keyword>
<organism evidence="3 4">
    <name type="scientific">Streptomyces chromofuscus</name>
    <dbReference type="NCBI Taxonomy" id="42881"/>
    <lineage>
        <taxon>Bacteria</taxon>
        <taxon>Bacillati</taxon>
        <taxon>Actinomycetota</taxon>
        <taxon>Actinomycetes</taxon>
        <taxon>Kitasatosporales</taxon>
        <taxon>Streptomycetaceae</taxon>
        <taxon>Streptomyces</taxon>
    </lineage>
</organism>
<name>A0A7M2T6B0_STRCW</name>
<evidence type="ECO:0000256" key="1">
    <source>
        <dbReference type="SAM" id="MobiDB-lite"/>
    </source>
</evidence>
<feature type="region of interest" description="Disordered" evidence="1">
    <location>
        <begin position="46"/>
        <end position="85"/>
    </location>
</feature>